<accession>A0A240BVB2</accession>
<dbReference type="GO" id="GO:0043565">
    <property type="term" value="F:sequence-specific DNA binding"/>
    <property type="evidence" value="ECO:0007669"/>
    <property type="project" value="UniProtKB-ARBA"/>
</dbReference>
<dbReference type="InterPro" id="IPR013321">
    <property type="entry name" value="Arc_rbn_hlx_hlx"/>
</dbReference>
<dbReference type="OrthoDB" id="6627271at2"/>
<reference evidence="1 2" key="1">
    <citation type="submission" date="2017-06" db="EMBL/GenBank/DDBJ databases">
        <authorList>
            <consortium name="Pathogen Informatics"/>
        </authorList>
    </citation>
    <scope>NUCLEOTIDE SEQUENCE [LARGE SCALE GENOMIC DNA]</scope>
    <source>
        <strain evidence="1 2">NCTC12148</strain>
    </source>
</reference>
<proteinExistence type="predicted"/>
<protein>
    <submittedName>
        <fullName evidence="1">Addiction module antitoxin, RelB/DinJ family</fullName>
    </submittedName>
</protein>
<evidence type="ECO:0000313" key="2">
    <source>
        <dbReference type="Proteomes" id="UP000215134"/>
    </source>
</evidence>
<evidence type="ECO:0000313" key="1">
    <source>
        <dbReference type="EMBL" id="SNV98828.1"/>
    </source>
</evidence>
<dbReference type="GeneID" id="75027003"/>
<dbReference type="Gene3D" id="1.10.1220.10">
    <property type="entry name" value="Met repressor-like"/>
    <property type="match status" value="1"/>
</dbReference>
<dbReference type="GO" id="GO:0006355">
    <property type="term" value="P:regulation of DNA-templated transcription"/>
    <property type="evidence" value="ECO:0007669"/>
    <property type="project" value="InterPro"/>
</dbReference>
<dbReference type="EMBL" id="LT906479">
    <property type="protein sequence ID" value="SNV98828.1"/>
    <property type="molecule type" value="Genomic_DNA"/>
</dbReference>
<keyword evidence="2" id="KW-1185">Reference proteome</keyword>
<name>A0A240BVB2_SERFI</name>
<dbReference type="KEGG" id="sfj:SAMEA4384070_1836"/>
<dbReference type="Proteomes" id="UP000215134">
    <property type="component" value="Chromosome 1"/>
</dbReference>
<gene>
    <name evidence="1" type="ORF">SAMEA4384070_01836</name>
</gene>
<organism evidence="1 2">
    <name type="scientific">Serratia ficaria</name>
    <dbReference type="NCBI Taxonomy" id="61651"/>
    <lineage>
        <taxon>Bacteria</taxon>
        <taxon>Pseudomonadati</taxon>
        <taxon>Pseudomonadota</taxon>
        <taxon>Gammaproteobacteria</taxon>
        <taxon>Enterobacterales</taxon>
        <taxon>Yersiniaceae</taxon>
        <taxon>Serratia</taxon>
    </lineage>
</organism>
<dbReference type="STRING" id="1411141.GCA_001590885_03095"/>
<dbReference type="AlphaFoldDB" id="A0A240BVB2"/>
<dbReference type="RefSeq" id="WP_061798216.1">
    <property type="nucleotide sequence ID" value="NZ_CABITV010000002.1"/>
</dbReference>
<sequence>MTEQIQIGVKVEKSLKDEVDVILRGLDIKPTTAINGLYQYILQHRELPFIISTSVKTPKDIAGELFKSIFSLRSTLSVFLDKINLKQGIRRGEALIVRDIIHDFIISFRQGGQYLNASQFEHSVVWHDAVLAAEGAYDILLKNAEYNENDIMQLDEKSVCRLSDLLLSLYRSVR</sequence>